<dbReference type="InterPro" id="IPR014284">
    <property type="entry name" value="RNA_pol_sigma-70_dom"/>
</dbReference>
<keyword evidence="6" id="KW-0548">Nucleotidyltransferase</keyword>
<comment type="caution">
    <text evidence="6">The sequence shown here is derived from an EMBL/GenBank/DDBJ whole genome shotgun (WGS) entry which is preliminary data.</text>
</comment>
<keyword evidence="4" id="KW-0804">Transcription</keyword>
<dbReference type="NCBIfam" id="TIGR02937">
    <property type="entry name" value="sigma70-ECF"/>
    <property type="match status" value="1"/>
</dbReference>
<dbReference type="GO" id="GO:0000428">
    <property type="term" value="C:DNA-directed RNA polymerase complex"/>
    <property type="evidence" value="ECO:0007669"/>
    <property type="project" value="UniProtKB-KW"/>
</dbReference>
<dbReference type="InterPro" id="IPR013325">
    <property type="entry name" value="RNA_pol_sigma_r2"/>
</dbReference>
<dbReference type="Proteomes" id="UP000737402">
    <property type="component" value="Unassembled WGS sequence"/>
</dbReference>
<dbReference type="Gene3D" id="1.10.1740.10">
    <property type="match status" value="1"/>
</dbReference>
<dbReference type="Pfam" id="PF04542">
    <property type="entry name" value="Sigma70_r2"/>
    <property type="match status" value="1"/>
</dbReference>
<dbReference type="InterPro" id="IPR007627">
    <property type="entry name" value="RNA_pol_sigma70_r2"/>
</dbReference>
<organism evidence="6 7">
    <name type="scientific">Sutcliffiella tianshenii</name>
    <dbReference type="NCBI Taxonomy" id="1463404"/>
    <lineage>
        <taxon>Bacteria</taxon>
        <taxon>Bacillati</taxon>
        <taxon>Bacillota</taxon>
        <taxon>Bacilli</taxon>
        <taxon>Bacillales</taxon>
        <taxon>Bacillaceae</taxon>
        <taxon>Sutcliffiella</taxon>
    </lineage>
</organism>
<proteinExistence type="predicted"/>
<evidence type="ECO:0000256" key="1">
    <source>
        <dbReference type="ARBA" id="ARBA00023015"/>
    </source>
</evidence>
<evidence type="ECO:0000256" key="3">
    <source>
        <dbReference type="ARBA" id="ARBA00023125"/>
    </source>
</evidence>
<keyword evidence="6" id="KW-0808">Transferase</keyword>
<dbReference type="SUPFAM" id="SSF88946">
    <property type="entry name" value="Sigma2 domain of RNA polymerase sigma factors"/>
    <property type="match status" value="1"/>
</dbReference>
<evidence type="ECO:0000256" key="4">
    <source>
        <dbReference type="ARBA" id="ARBA00023163"/>
    </source>
</evidence>
<evidence type="ECO:0000259" key="5">
    <source>
        <dbReference type="Pfam" id="PF04542"/>
    </source>
</evidence>
<feature type="domain" description="RNA polymerase sigma-70 region 2" evidence="5">
    <location>
        <begin position="19"/>
        <end position="59"/>
    </location>
</feature>
<dbReference type="EC" id="2.7.7.6" evidence="6"/>
<evidence type="ECO:0000313" key="6">
    <source>
        <dbReference type="EMBL" id="MBM7621477.1"/>
    </source>
</evidence>
<dbReference type="PANTHER" id="PTHR30385">
    <property type="entry name" value="SIGMA FACTOR F FLAGELLAR"/>
    <property type="match status" value="1"/>
</dbReference>
<name>A0ABS2P3E4_9BACI</name>
<dbReference type="SUPFAM" id="SSF88659">
    <property type="entry name" value="Sigma3 and sigma4 domains of RNA polymerase sigma factors"/>
    <property type="match status" value="1"/>
</dbReference>
<dbReference type="GO" id="GO:0003899">
    <property type="term" value="F:DNA-directed RNA polymerase activity"/>
    <property type="evidence" value="ECO:0007669"/>
    <property type="project" value="UniProtKB-EC"/>
</dbReference>
<keyword evidence="1" id="KW-0805">Transcription regulation</keyword>
<gene>
    <name evidence="6" type="ORF">JOC95_003366</name>
</gene>
<keyword evidence="3" id="KW-0238">DNA-binding</keyword>
<dbReference type="Gene3D" id="1.10.10.10">
    <property type="entry name" value="Winged helix-like DNA-binding domain superfamily/Winged helix DNA-binding domain"/>
    <property type="match status" value="1"/>
</dbReference>
<dbReference type="PANTHER" id="PTHR30385:SF4">
    <property type="entry name" value="RNA POLYMERASE SIGMA-E FACTOR"/>
    <property type="match status" value="1"/>
</dbReference>
<accession>A0ABS2P3E4</accession>
<dbReference type="InterPro" id="IPR013324">
    <property type="entry name" value="RNA_pol_sigma_r3/r4-like"/>
</dbReference>
<sequence>MIHHIIHSLHIYKNQEYYLQEGMIALWEATVTFKAEKGAFTSYAYSTIRGKLLNYLKKEIRFSSAEEPSDETRLASIPYHESTIREDLEAYTQNLTENQRKWLVEYIINNKKIEEIARETGSTASAVKSWRRGALRNIKKMVY</sequence>
<keyword evidence="7" id="KW-1185">Reference proteome</keyword>
<keyword evidence="2" id="KW-0731">Sigma factor</keyword>
<dbReference type="InterPro" id="IPR036388">
    <property type="entry name" value="WH-like_DNA-bd_sf"/>
</dbReference>
<evidence type="ECO:0000313" key="7">
    <source>
        <dbReference type="Proteomes" id="UP000737402"/>
    </source>
</evidence>
<evidence type="ECO:0000256" key="2">
    <source>
        <dbReference type="ARBA" id="ARBA00023082"/>
    </source>
</evidence>
<reference evidence="6 7" key="1">
    <citation type="submission" date="2021-01" db="EMBL/GenBank/DDBJ databases">
        <title>Genomic Encyclopedia of Type Strains, Phase IV (KMG-IV): sequencing the most valuable type-strain genomes for metagenomic binning, comparative biology and taxonomic classification.</title>
        <authorList>
            <person name="Goeker M."/>
        </authorList>
    </citation>
    <scope>NUCLEOTIDE SEQUENCE [LARGE SCALE GENOMIC DNA]</scope>
    <source>
        <strain evidence="6 7">DSM 25879</strain>
    </source>
</reference>
<keyword evidence="6" id="KW-0240">DNA-directed RNA polymerase</keyword>
<protein>
    <submittedName>
        <fullName evidence="6">DNA-directed RNA polymerase</fullName>
        <ecNumber evidence="6">2.7.7.6</ecNumber>
    </submittedName>
</protein>
<dbReference type="EMBL" id="JAFBED010000008">
    <property type="protein sequence ID" value="MBM7621477.1"/>
    <property type="molecule type" value="Genomic_DNA"/>
</dbReference>